<keyword evidence="2 3" id="KW-0808">Transferase</keyword>
<keyword evidence="1 3" id="KW-0489">Methyltransferase</keyword>
<accession>A0AAF0D3G2</accession>
<evidence type="ECO:0000313" key="4">
    <source>
        <dbReference type="Proteomes" id="UP000186851"/>
    </source>
</evidence>
<evidence type="ECO:0000256" key="2">
    <source>
        <dbReference type="ARBA" id="ARBA00022679"/>
    </source>
</evidence>
<evidence type="ECO:0000313" key="3">
    <source>
        <dbReference type="EMBL" id="WEU40908.1"/>
    </source>
</evidence>
<name>A0AAF0D3G2_ODILC</name>
<dbReference type="Gene3D" id="3.40.50.150">
    <property type="entry name" value="Vaccinia Virus protein VP39"/>
    <property type="match status" value="1"/>
</dbReference>
<dbReference type="KEGG" id="oyw:OdinLCB4_003075"/>
<gene>
    <name evidence="3" type="ORF">OdinLCB4_003075</name>
</gene>
<dbReference type="Pfam" id="PF04072">
    <property type="entry name" value="LCM"/>
    <property type="match status" value="1"/>
</dbReference>
<dbReference type="EMBL" id="CP091871">
    <property type="protein sequence ID" value="WEU40908.1"/>
    <property type="molecule type" value="Genomic_DNA"/>
</dbReference>
<reference evidence="3" key="1">
    <citation type="journal article" date="2017" name="Nature">
        <title>Asgard archaea illuminate the origin of eukaryotic cellular complexity.</title>
        <authorList>
            <person name="Zaremba-Niedzwiedzka K."/>
            <person name="Caceres E.F."/>
            <person name="Saw J.H."/>
            <person name="Backstrom D."/>
            <person name="Juzokaite L."/>
            <person name="Vancaester E."/>
            <person name="Seitz K.W."/>
            <person name="Anantharaman K."/>
            <person name="Starnawski P."/>
            <person name="Kjeldsen K.U."/>
            <person name="Scott M.B."/>
            <person name="Nunoura T."/>
            <person name="Banfield J.F."/>
            <person name="Schramm A."/>
            <person name="Baker B.J."/>
            <person name="Spang A."/>
            <person name="Ettema T.J.G."/>
        </authorList>
    </citation>
    <scope>NUCLEOTIDE SEQUENCE</scope>
    <source>
        <strain evidence="3">LCB_4</strain>
    </source>
</reference>
<dbReference type="Proteomes" id="UP000186851">
    <property type="component" value="Chromosome"/>
</dbReference>
<dbReference type="SUPFAM" id="SSF53335">
    <property type="entry name" value="S-adenosyl-L-methionine-dependent methyltransferases"/>
    <property type="match status" value="1"/>
</dbReference>
<dbReference type="GO" id="GO:0032259">
    <property type="term" value="P:methylation"/>
    <property type="evidence" value="ECO:0007669"/>
    <property type="project" value="UniProtKB-KW"/>
</dbReference>
<dbReference type="GO" id="GO:0008168">
    <property type="term" value="F:methyltransferase activity"/>
    <property type="evidence" value="ECO:0007669"/>
    <property type="project" value="UniProtKB-KW"/>
</dbReference>
<dbReference type="EC" id="2.1.1.-" evidence="3"/>
<dbReference type="PANTHER" id="PTHR43619">
    <property type="entry name" value="S-ADENOSYL-L-METHIONINE-DEPENDENT METHYLTRANSFERASE YKTD-RELATED"/>
    <property type="match status" value="1"/>
</dbReference>
<proteinExistence type="predicted"/>
<organism evidence="3 4">
    <name type="scientific">Odinarchaeota yellowstonii (strain LCB_4)</name>
    <dbReference type="NCBI Taxonomy" id="1841599"/>
    <lineage>
        <taxon>Archaea</taxon>
        <taxon>Promethearchaeati</taxon>
        <taxon>Candidatus Odinarchaeota</taxon>
        <taxon>Candidatus Odinarchaeia</taxon>
        <taxon>Candidatus Odinarchaeales</taxon>
        <taxon>Candidatus Odinarchaeaceae</taxon>
        <taxon>Candidatus Odinarchaeum</taxon>
    </lineage>
</organism>
<dbReference type="AlphaFoldDB" id="A0AAF0D3G2"/>
<dbReference type="InterPro" id="IPR029063">
    <property type="entry name" value="SAM-dependent_MTases_sf"/>
</dbReference>
<dbReference type="PIRSF" id="PIRSF028177">
    <property type="entry name" value="Polyketide_synth_Omtfrase_TcmP"/>
    <property type="match status" value="1"/>
</dbReference>
<protein>
    <submittedName>
        <fullName evidence="3">Class I SAM-dependent methyltransferase</fullName>
        <ecNumber evidence="3">2.1.1.-</ecNumber>
    </submittedName>
</protein>
<dbReference type="InterPro" id="IPR007213">
    <property type="entry name" value="Ppm1/Ppm2/Tcmp"/>
</dbReference>
<evidence type="ECO:0000256" key="1">
    <source>
        <dbReference type="ARBA" id="ARBA00022603"/>
    </source>
</evidence>
<sequence length="288" mass="33684">MSEIPFEENTLEFTMLIPFYSRAVRTLCANSDFKDYTATDIFNKLKYDFEKIKKNYDEAAHVCIEARTKALDYLIKKFIEKKPYATIVNLGAGLDTPFNRVDNGKVKWYDLDLPDAIELRRKFIRETDRNRFIAKSMFDYDWFNEIEYTPEKGILFVASGVLMYFSENKVKSFLKKIAGHFPGGELVFDAVTSKIAALVANLRMRKCGNSKAMVKWYIKNSKIFSLWDKRIVLLKIMNYFDRIKNRLIASKITKIKLFISQIINAMKYYHLKFLDGGELTPTPIERNP</sequence>
<dbReference type="PANTHER" id="PTHR43619:SF2">
    <property type="entry name" value="S-ADENOSYL-L-METHIONINE-DEPENDENT METHYLTRANSFERASES SUPERFAMILY PROTEIN"/>
    <property type="match status" value="1"/>
</dbReference>
<reference evidence="3" key="2">
    <citation type="journal article" date="2022" name="Nat. Microbiol.">
        <title>A closed Candidatus Odinarchaeum chromosome exposes Asgard archaeal viruses.</title>
        <authorList>
            <person name="Tamarit D."/>
            <person name="Caceres E.F."/>
            <person name="Krupovic M."/>
            <person name="Nijland R."/>
            <person name="Eme L."/>
            <person name="Robinson N.P."/>
            <person name="Ettema T.J.G."/>
        </authorList>
    </citation>
    <scope>NUCLEOTIDE SEQUENCE</scope>
    <source>
        <strain evidence="3">LCB_4</strain>
    </source>
</reference>
<dbReference type="InterPro" id="IPR016874">
    <property type="entry name" value="TcmP-like"/>
</dbReference>